<dbReference type="PROSITE" id="PS51633">
    <property type="entry name" value="CXC"/>
    <property type="match status" value="1"/>
</dbReference>
<dbReference type="PANTHER" id="PTHR45747">
    <property type="entry name" value="HISTONE-LYSINE N-METHYLTRANSFERASE E(Z)"/>
    <property type="match status" value="1"/>
</dbReference>
<dbReference type="InterPro" id="IPR046341">
    <property type="entry name" value="SET_dom_sf"/>
</dbReference>
<dbReference type="Gene3D" id="2.170.270.10">
    <property type="entry name" value="SET domain"/>
    <property type="match status" value="1"/>
</dbReference>
<reference evidence="9" key="1">
    <citation type="submission" date="2023-03" db="EMBL/GenBank/DDBJ databases">
        <title>Massive genome expansion in bonnet fungi (Mycena s.s.) driven by repeated elements and novel gene families across ecological guilds.</title>
        <authorList>
            <consortium name="Lawrence Berkeley National Laboratory"/>
            <person name="Harder C.B."/>
            <person name="Miyauchi S."/>
            <person name="Viragh M."/>
            <person name="Kuo A."/>
            <person name="Thoen E."/>
            <person name="Andreopoulos B."/>
            <person name="Lu D."/>
            <person name="Skrede I."/>
            <person name="Drula E."/>
            <person name="Henrissat B."/>
            <person name="Morin E."/>
            <person name="Kohler A."/>
            <person name="Barry K."/>
            <person name="LaButti K."/>
            <person name="Morin E."/>
            <person name="Salamov A."/>
            <person name="Lipzen A."/>
            <person name="Mereny Z."/>
            <person name="Hegedus B."/>
            <person name="Baldrian P."/>
            <person name="Stursova M."/>
            <person name="Weitz H."/>
            <person name="Taylor A."/>
            <person name="Grigoriev I.V."/>
            <person name="Nagy L.G."/>
            <person name="Martin F."/>
            <person name="Kauserud H."/>
        </authorList>
    </citation>
    <scope>NUCLEOTIDE SEQUENCE</scope>
    <source>
        <strain evidence="9">CBHHK002</strain>
    </source>
</reference>
<dbReference type="GO" id="GO:0032259">
    <property type="term" value="P:methylation"/>
    <property type="evidence" value="ECO:0007669"/>
    <property type="project" value="UniProtKB-KW"/>
</dbReference>
<dbReference type="InterPro" id="IPR045318">
    <property type="entry name" value="EZH1/2-like"/>
</dbReference>
<dbReference type="Proteomes" id="UP001218218">
    <property type="component" value="Unassembled WGS sequence"/>
</dbReference>
<dbReference type="InterPro" id="IPR026489">
    <property type="entry name" value="CXC_dom"/>
</dbReference>
<comment type="catalytic activity">
    <reaction evidence="6">
        <text>L-lysyl(27)-[histone H3] + 3 S-adenosyl-L-methionine = N(6),N(6),N(6)-trimethyl-L-lysyl(27)-[histone H3] + 3 S-adenosyl-L-homocysteine + 3 H(+)</text>
        <dbReference type="Rhea" id="RHEA:60292"/>
        <dbReference type="Rhea" id="RHEA-COMP:15535"/>
        <dbReference type="Rhea" id="RHEA-COMP:15548"/>
        <dbReference type="ChEBI" id="CHEBI:15378"/>
        <dbReference type="ChEBI" id="CHEBI:29969"/>
        <dbReference type="ChEBI" id="CHEBI:57856"/>
        <dbReference type="ChEBI" id="CHEBI:59789"/>
        <dbReference type="ChEBI" id="CHEBI:61961"/>
        <dbReference type="EC" id="2.1.1.356"/>
    </reaction>
</comment>
<feature type="region of interest" description="Disordered" evidence="7">
    <location>
        <begin position="42"/>
        <end position="72"/>
    </location>
</feature>
<keyword evidence="10" id="KW-1185">Reference proteome</keyword>
<sequence length="630" mass="70187">MDSGPEQDERLAYATSLVQKVFDEVYDEFRLWKRDYASRALQAVARPPSPKDTISQAEISEPTSSEPEKALQLPSPTLEYTEIWDAETRTTAKVPTQVFRVVDMFSALPAHEYATPSARNIFLGDDPGALPFIPFADDPTFNRALFLREYKKFSWRMASADTDLEAVVVETARRLHDEHQMLYQHIDETAVLPLELLDRAGARGTLSSSRRRDFPAWPPDVPPSQKILHSDTDVDPFAASPDKALALLVTTFCTNLNCMVGFCSTHLDPTPLPLPVAPLVKIKRLKDLARVLCGPDCFLVAPAAEEPPAPAWPTDTTQLLRTMLDYAPDTIPCDLATICARPCGEVFAQRQRILPDRDAARAMKGKTKTKGWLASKKPKTIRMTSSLFDDLDTRRFTPGRPCLHDGPCDASARPECACFNNKAHCESGCRCRRKCTRRWVGCACTAVKGKGPGTCRTQRCACYLAHRECDPELCGKCQAKDAEANICQNADIQRARWKHTKVAPARWGMGLFMSEAADFDDLIIEYIGELIFDPTTDSRDPIAEHRGRNYLFELNKTLSIDGTYVGNDARYINHDAQSPNCRAKGAFSSSSLPYVLTTQSQRVCSAHGQRRAPDRDLRDAGVEVWRGGPV</sequence>
<protein>
    <submittedName>
        <fullName evidence="9">SET domain-containing protein</fullName>
    </submittedName>
</protein>
<feature type="domain" description="CXC" evidence="8">
    <location>
        <begin position="382"/>
        <end position="494"/>
    </location>
</feature>
<evidence type="ECO:0000256" key="1">
    <source>
        <dbReference type="ARBA" id="ARBA00022603"/>
    </source>
</evidence>
<dbReference type="EMBL" id="JARIHO010000034">
    <property type="protein sequence ID" value="KAJ7333417.1"/>
    <property type="molecule type" value="Genomic_DNA"/>
</dbReference>
<evidence type="ECO:0000259" key="8">
    <source>
        <dbReference type="PROSITE" id="PS51633"/>
    </source>
</evidence>
<comment type="caution">
    <text evidence="9">The sequence shown here is derived from an EMBL/GenBank/DDBJ whole genome shotgun (WGS) entry which is preliminary data.</text>
</comment>
<dbReference type="GO" id="GO:0140951">
    <property type="term" value="F:histone H3K27 trimethyltransferase activity"/>
    <property type="evidence" value="ECO:0007669"/>
    <property type="project" value="UniProtKB-EC"/>
</dbReference>
<keyword evidence="1" id="KW-0489">Methyltransferase</keyword>
<dbReference type="AlphaFoldDB" id="A0AAD7ELT7"/>
<dbReference type="GO" id="GO:0031507">
    <property type="term" value="P:heterochromatin formation"/>
    <property type="evidence" value="ECO:0007669"/>
    <property type="project" value="TreeGrafter"/>
</dbReference>
<evidence type="ECO:0000256" key="3">
    <source>
        <dbReference type="ARBA" id="ARBA00022691"/>
    </source>
</evidence>
<feature type="compositionally biased region" description="Polar residues" evidence="7">
    <location>
        <begin position="52"/>
        <end position="65"/>
    </location>
</feature>
<evidence type="ECO:0000313" key="9">
    <source>
        <dbReference type="EMBL" id="KAJ7333417.1"/>
    </source>
</evidence>
<evidence type="ECO:0000313" key="10">
    <source>
        <dbReference type="Proteomes" id="UP001218218"/>
    </source>
</evidence>
<keyword evidence="3" id="KW-0949">S-adenosyl-L-methionine</keyword>
<gene>
    <name evidence="9" type="ORF">DFH08DRAFT_1083818</name>
</gene>
<evidence type="ECO:0000256" key="7">
    <source>
        <dbReference type="SAM" id="MobiDB-lite"/>
    </source>
</evidence>
<dbReference type="InterPro" id="IPR041355">
    <property type="entry name" value="Pre-SET_CXC"/>
</dbReference>
<proteinExistence type="predicted"/>
<name>A0AAD7ELT7_9AGAR</name>
<dbReference type="InterPro" id="IPR001214">
    <property type="entry name" value="SET_dom"/>
</dbReference>
<accession>A0AAD7ELT7</accession>
<evidence type="ECO:0000256" key="6">
    <source>
        <dbReference type="ARBA" id="ARBA00048568"/>
    </source>
</evidence>
<evidence type="ECO:0000256" key="5">
    <source>
        <dbReference type="ARBA" id="ARBA00023163"/>
    </source>
</evidence>
<keyword evidence="5" id="KW-0804">Transcription</keyword>
<evidence type="ECO:0000256" key="2">
    <source>
        <dbReference type="ARBA" id="ARBA00022679"/>
    </source>
</evidence>
<evidence type="ECO:0000256" key="4">
    <source>
        <dbReference type="ARBA" id="ARBA00023015"/>
    </source>
</evidence>
<dbReference type="SMART" id="SM01114">
    <property type="entry name" value="CXC"/>
    <property type="match status" value="1"/>
</dbReference>
<dbReference type="Pfam" id="PF00856">
    <property type="entry name" value="SET"/>
    <property type="match status" value="1"/>
</dbReference>
<keyword evidence="4" id="KW-0805">Transcription regulation</keyword>
<organism evidence="9 10">
    <name type="scientific">Mycena albidolilacea</name>
    <dbReference type="NCBI Taxonomy" id="1033008"/>
    <lineage>
        <taxon>Eukaryota</taxon>
        <taxon>Fungi</taxon>
        <taxon>Dikarya</taxon>
        <taxon>Basidiomycota</taxon>
        <taxon>Agaricomycotina</taxon>
        <taxon>Agaricomycetes</taxon>
        <taxon>Agaricomycetidae</taxon>
        <taxon>Agaricales</taxon>
        <taxon>Marasmiineae</taxon>
        <taxon>Mycenaceae</taxon>
        <taxon>Mycena</taxon>
    </lineage>
</organism>
<keyword evidence="2" id="KW-0808">Transferase</keyword>
<dbReference type="Pfam" id="PF18264">
    <property type="entry name" value="preSET_CXC"/>
    <property type="match status" value="1"/>
</dbReference>
<dbReference type="SUPFAM" id="SSF82199">
    <property type="entry name" value="SET domain"/>
    <property type="match status" value="1"/>
</dbReference>
<dbReference type="InterPro" id="IPR033467">
    <property type="entry name" value="Tesmin/TSO1-like_CXC"/>
</dbReference>
<dbReference type="PANTHER" id="PTHR45747:SF4">
    <property type="entry name" value="HISTONE-LYSINE N-METHYLTRANSFERASE E(Z)"/>
    <property type="match status" value="1"/>
</dbReference>
<dbReference type="GO" id="GO:0035098">
    <property type="term" value="C:ESC/E(Z) complex"/>
    <property type="evidence" value="ECO:0007669"/>
    <property type="project" value="TreeGrafter"/>
</dbReference>
<dbReference type="GO" id="GO:0003682">
    <property type="term" value="F:chromatin binding"/>
    <property type="evidence" value="ECO:0007669"/>
    <property type="project" value="TreeGrafter"/>
</dbReference>